<name>A0A238WJF8_9PSEU</name>
<feature type="transmembrane region" description="Helical" evidence="2">
    <location>
        <begin position="91"/>
        <end position="112"/>
    </location>
</feature>
<evidence type="ECO:0000256" key="2">
    <source>
        <dbReference type="SAM" id="Phobius"/>
    </source>
</evidence>
<proteinExistence type="predicted"/>
<feature type="region of interest" description="Disordered" evidence="1">
    <location>
        <begin position="153"/>
        <end position="183"/>
    </location>
</feature>
<reference evidence="3 4" key="1">
    <citation type="submission" date="2017-06" db="EMBL/GenBank/DDBJ databases">
        <authorList>
            <person name="Kim H.J."/>
            <person name="Triplett B.A."/>
        </authorList>
    </citation>
    <scope>NUCLEOTIDE SEQUENCE [LARGE SCALE GENOMIC DNA]</scope>
    <source>
        <strain evidence="3 4">DSM 45207</strain>
    </source>
</reference>
<dbReference type="Pfam" id="PF09534">
    <property type="entry name" value="Trp_oprn_chp"/>
    <property type="match status" value="1"/>
</dbReference>
<feature type="transmembrane region" description="Helical" evidence="2">
    <location>
        <begin position="18"/>
        <end position="35"/>
    </location>
</feature>
<dbReference type="InterPro" id="IPR019051">
    <property type="entry name" value="Trp_biosyn_TM_oprn/chp"/>
</dbReference>
<evidence type="ECO:0000256" key="1">
    <source>
        <dbReference type="SAM" id="MobiDB-lite"/>
    </source>
</evidence>
<protein>
    <submittedName>
        <fullName evidence="3">Trp region conserved hypothetical membrane protein</fullName>
    </submittedName>
</protein>
<keyword evidence="2" id="KW-1133">Transmembrane helix</keyword>
<dbReference type="Proteomes" id="UP000198348">
    <property type="component" value="Unassembled WGS sequence"/>
</dbReference>
<dbReference type="AlphaFoldDB" id="A0A238WJF8"/>
<dbReference type="RefSeq" id="WP_245818611.1">
    <property type="nucleotide sequence ID" value="NZ_FZNW01000006.1"/>
</dbReference>
<dbReference type="EMBL" id="FZNW01000006">
    <property type="protein sequence ID" value="SNR46578.1"/>
    <property type="molecule type" value="Genomic_DNA"/>
</dbReference>
<sequence length="183" mass="18419">MPERGNDPRGRPARSARALWLVVLGLVVGSGAIWLSTRQRWGEERAGHGPAAMVEQTETGADAVPALLPLAVLALAGVAGVLATSGWARRVLSGVLVLAGLATCALGVAGALDISTVLLGHGLALAGGLLVTTAGVAGAVAADRMPAMGTRYSRAPERAAASDPDAELWDALSAGDDPTTDTR</sequence>
<keyword evidence="2" id="KW-0472">Membrane</keyword>
<feature type="transmembrane region" description="Helical" evidence="2">
    <location>
        <begin position="63"/>
        <end position="84"/>
    </location>
</feature>
<feature type="transmembrane region" description="Helical" evidence="2">
    <location>
        <begin position="118"/>
        <end position="142"/>
    </location>
</feature>
<evidence type="ECO:0000313" key="3">
    <source>
        <dbReference type="EMBL" id="SNR46578.1"/>
    </source>
</evidence>
<accession>A0A238WJF8</accession>
<gene>
    <name evidence="3" type="ORF">SAMN06265360_106228</name>
</gene>
<keyword evidence="4" id="KW-1185">Reference proteome</keyword>
<evidence type="ECO:0000313" key="4">
    <source>
        <dbReference type="Proteomes" id="UP000198348"/>
    </source>
</evidence>
<organism evidence="3 4">
    <name type="scientific">Haloechinothrix alba</name>
    <dbReference type="NCBI Taxonomy" id="664784"/>
    <lineage>
        <taxon>Bacteria</taxon>
        <taxon>Bacillati</taxon>
        <taxon>Actinomycetota</taxon>
        <taxon>Actinomycetes</taxon>
        <taxon>Pseudonocardiales</taxon>
        <taxon>Pseudonocardiaceae</taxon>
        <taxon>Haloechinothrix</taxon>
    </lineage>
</organism>
<keyword evidence="2" id="KW-0812">Transmembrane</keyword>